<name>A0ABS2FK35_9CLOT</name>
<comment type="subcellular location">
    <subcellularLocation>
        <location evidence="1">Membrane</location>
        <topology evidence="1">Lipid-anchor</topology>
    </subcellularLocation>
</comment>
<evidence type="ECO:0000313" key="7">
    <source>
        <dbReference type="EMBL" id="MBM6820248.1"/>
    </source>
</evidence>
<comment type="caution">
    <text evidence="7">The sequence shown here is derived from an EMBL/GenBank/DDBJ whole genome shotgun (WGS) entry which is preliminary data.</text>
</comment>
<dbReference type="Pfam" id="PF03180">
    <property type="entry name" value="Lipoprotein_9"/>
    <property type="match status" value="1"/>
</dbReference>
<dbReference type="EMBL" id="JACJLL010000097">
    <property type="protein sequence ID" value="MBM6820248.1"/>
    <property type="molecule type" value="Genomic_DNA"/>
</dbReference>
<dbReference type="PIRSF" id="PIRSF002854">
    <property type="entry name" value="MetQ"/>
    <property type="match status" value="1"/>
</dbReference>
<evidence type="ECO:0000256" key="2">
    <source>
        <dbReference type="ARBA" id="ARBA00022729"/>
    </source>
</evidence>
<keyword evidence="2" id="KW-0732">Signal</keyword>
<dbReference type="SUPFAM" id="SSF53850">
    <property type="entry name" value="Periplasmic binding protein-like II"/>
    <property type="match status" value="1"/>
</dbReference>
<evidence type="ECO:0000256" key="5">
    <source>
        <dbReference type="ARBA" id="ARBA00023288"/>
    </source>
</evidence>
<proteinExistence type="inferred from homology"/>
<evidence type="ECO:0000256" key="1">
    <source>
        <dbReference type="ARBA" id="ARBA00004635"/>
    </source>
</evidence>
<reference evidence="7 8" key="1">
    <citation type="journal article" date="2021" name="Sci. Rep.">
        <title>The distribution of antibiotic resistance genes in chicken gut microbiota commensals.</title>
        <authorList>
            <person name="Juricova H."/>
            <person name="Matiasovicova J."/>
            <person name="Kubasova T."/>
            <person name="Cejkova D."/>
            <person name="Rychlik I."/>
        </authorList>
    </citation>
    <scope>NUCLEOTIDE SEQUENCE [LARGE SCALE GENOMIC DNA]</scope>
    <source>
        <strain evidence="7 8">An435</strain>
    </source>
</reference>
<keyword evidence="8" id="KW-1185">Reference proteome</keyword>
<dbReference type="Gene3D" id="3.40.190.10">
    <property type="entry name" value="Periplasmic binding protein-like II"/>
    <property type="match status" value="2"/>
</dbReference>
<comment type="similarity">
    <text evidence="6">Belongs to the nlpA lipoprotein family.</text>
</comment>
<dbReference type="PANTHER" id="PTHR30429:SF0">
    <property type="entry name" value="METHIONINE-BINDING LIPOPROTEIN METQ"/>
    <property type="match status" value="1"/>
</dbReference>
<dbReference type="PANTHER" id="PTHR30429">
    <property type="entry name" value="D-METHIONINE-BINDING LIPOPROTEIN METQ"/>
    <property type="match status" value="1"/>
</dbReference>
<keyword evidence="4" id="KW-0564">Palmitate</keyword>
<gene>
    <name evidence="7" type="ORF">H6A19_13030</name>
</gene>
<evidence type="ECO:0000256" key="3">
    <source>
        <dbReference type="ARBA" id="ARBA00023136"/>
    </source>
</evidence>
<evidence type="ECO:0000313" key="8">
    <source>
        <dbReference type="Proteomes" id="UP000767334"/>
    </source>
</evidence>
<dbReference type="CDD" id="cd13597">
    <property type="entry name" value="PBP2_lipoprotein_Tp32"/>
    <property type="match status" value="1"/>
</dbReference>
<keyword evidence="5 6" id="KW-0449">Lipoprotein</keyword>
<protein>
    <recommendedName>
        <fullName evidence="6">Lipoprotein</fullName>
    </recommendedName>
</protein>
<accession>A0ABS2FK35</accession>
<dbReference type="RefSeq" id="WP_148323697.1">
    <property type="nucleotide sequence ID" value="NZ_JACJLL010000097.1"/>
</dbReference>
<sequence length="269" mass="29537">MKFKKILATVLSGVLALSIVGCGSKGDTSSKNDKKIVVGATAVPHAEILEYIKPLLEEKGYELEVKTFDDYSLLNPAVDEGSLDANFFQHIPYLEESIEAKGYDLDYTVKVHIEPMALYSKKVSDISEIADGVEIAVPNDPSNEARALQLLADNGLIKLNDTELPTVKDITENPKNLKITELQAEQLPRVLEDVEAAVINTNWALQADLNPVKDSLAIESSDSPYANVLAVKKENKDSDKIKALSETLTSDEVRKFIEEKYDGSVIPAF</sequence>
<organism evidence="7 8">
    <name type="scientific">Clostridium saudiense</name>
    <dbReference type="NCBI Taxonomy" id="1414720"/>
    <lineage>
        <taxon>Bacteria</taxon>
        <taxon>Bacillati</taxon>
        <taxon>Bacillota</taxon>
        <taxon>Clostridia</taxon>
        <taxon>Eubacteriales</taxon>
        <taxon>Clostridiaceae</taxon>
        <taxon>Clostridium</taxon>
    </lineage>
</organism>
<keyword evidence="3" id="KW-0472">Membrane</keyword>
<evidence type="ECO:0000256" key="6">
    <source>
        <dbReference type="PIRNR" id="PIRNR002854"/>
    </source>
</evidence>
<dbReference type="Proteomes" id="UP000767334">
    <property type="component" value="Unassembled WGS sequence"/>
</dbReference>
<dbReference type="PROSITE" id="PS51257">
    <property type="entry name" value="PROKAR_LIPOPROTEIN"/>
    <property type="match status" value="1"/>
</dbReference>
<evidence type="ECO:0000256" key="4">
    <source>
        <dbReference type="ARBA" id="ARBA00023139"/>
    </source>
</evidence>
<dbReference type="InterPro" id="IPR004872">
    <property type="entry name" value="Lipoprotein_NlpA"/>
</dbReference>